<evidence type="ECO:0000313" key="6">
    <source>
        <dbReference type="Proteomes" id="UP000305906"/>
    </source>
</evidence>
<accession>A0A5R9G0G4</accession>
<sequence length="294" mass="33452">MAQHLIGPDELPVWVPGRLTVHSPEQGWDGMSVRGYRYSGSDVGVPPMRDYMIVAYRRGTTAMRRRFDGHWSTEHLGPGDVSLLTRAAESHWVWPEGIEVVHVYLTQDELAATCRQMYERDIADIELNDVLKANDPAIHRTAMHIAAEAAHSDVGSPLLIESLSCQLSVHILRRHAQVQFREHTPSDTLTTRQIGTIQEFIRSHMRENISLDDLADCVGLSRYHFARRFRQTMGTTPHEFVTKQRVSRAQLMLQRTSNPLREIAALCGFSDQSHMTRVFQQRLGTTPGKFRSES</sequence>
<comment type="caution">
    <text evidence="5">The sequence shown here is derived from an EMBL/GenBank/DDBJ whole genome shotgun (WGS) entry which is preliminary data.</text>
</comment>
<dbReference type="GO" id="GO:0043565">
    <property type="term" value="F:sequence-specific DNA binding"/>
    <property type="evidence" value="ECO:0007669"/>
    <property type="project" value="InterPro"/>
</dbReference>
<dbReference type="InterPro" id="IPR050204">
    <property type="entry name" value="AraC_XylS_family_regulators"/>
</dbReference>
<evidence type="ECO:0000256" key="2">
    <source>
        <dbReference type="ARBA" id="ARBA00023125"/>
    </source>
</evidence>
<keyword evidence="6" id="KW-1185">Reference proteome</keyword>
<evidence type="ECO:0000256" key="3">
    <source>
        <dbReference type="ARBA" id="ARBA00023163"/>
    </source>
</evidence>
<dbReference type="PROSITE" id="PS01124">
    <property type="entry name" value="HTH_ARAC_FAMILY_2"/>
    <property type="match status" value="1"/>
</dbReference>
<dbReference type="Gene3D" id="1.10.10.60">
    <property type="entry name" value="Homeodomain-like"/>
    <property type="match status" value="2"/>
</dbReference>
<feature type="domain" description="HTH araC/xylS-type" evidence="4">
    <location>
        <begin position="195"/>
        <end position="293"/>
    </location>
</feature>
<proteinExistence type="predicted"/>
<dbReference type="GO" id="GO:0003700">
    <property type="term" value="F:DNA-binding transcription factor activity"/>
    <property type="evidence" value="ECO:0007669"/>
    <property type="project" value="InterPro"/>
</dbReference>
<reference evidence="5 6" key="1">
    <citation type="submission" date="2019-05" db="EMBL/GenBank/DDBJ databases">
        <title>Streptomyces sp. NEAU-C151, a novel actinomycete isolated from soil.</title>
        <authorList>
            <person name="Han L."/>
            <person name="Jiang H."/>
        </authorList>
    </citation>
    <scope>NUCLEOTIDE SEQUENCE [LARGE SCALE GENOMIC DNA]</scope>
    <source>
        <strain evidence="5 6">NEAU-C151</strain>
    </source>
</reference>
<dbReference type="InterPro" id="IPR018060">
    <property type="entry name" value="HTH_AraC"/>
</dbReference>
<dbReference type="RefSeq" id="WP_138044592.1">
    <property type="nucleotide sequence ID" value="NZ_VBZC01000008.1"/>
</dbReference>
<dbReference type="AlphaFoldDB" id="A0A5R9G0G4"/>
<dbReference type="SMART" id="SM00342">
    <property type="entry name" value="HTH_ARAC"/>
    <property type="match status" value="1"/>
</dbReference>
<dbReference type="Pfam" id="PF12833">
    <property type="entry name" value="HTH_18"/>
    <property type="match status" value="1"/>
</dbReference>
<keyword evidence="1" id="KW-0805">Transcription regulation</keyword>
<dbReference type="Proteomes" id="UP000305906">
    <property type="component" value="Unassembled WGS sequence"/>
</dbReference>
<keyword evidence="2" id="KW-0238">DNA-binding</keyword>
<organism evidence="5 6">
    <name type="scientific">Streptomyces montanus</name>
    <dbReference type="NCBI Taxonomy" id="2580423"/>
    <lineage>
        <taxon>Bacteria</taxon>
        <taxon>Bacillati</taxon>
        <taxon>Actinomycetota</taxon>
        <taxon>Actinomycetes</taxon>
        <taxon>Kitasatosporales</taxon>
        <taxon>Streptomycetaceae</taxon>
        <taxon>Streptomyces</taxon>
    </lineage>
</organism>
<evidence type="ECO:0000313" key="5">
    <source>
        <dbReference type="EMBL" id="TLS46463.1"/>
    </source>
</evidence>
<name>A0A5R9G0G4_9ACTN</name>
<dbReference type="SUPFAM" id="SSF46689">
    <property type="entry name" value="Homeodomain-like"/>
    <property type="match status" value="2"/>
</dbReference>
<dbReference type="InterPro" id="IPR009057">
    <property type="entry name" value="Homeodomain-like_sf"/>
</dbReference>
<dbReference type="PANTHER" id="PTHR46796">
    <property type="entry name" value="HTH-TYPE TRANSCRIPTIONAL ACTIVATOR RHAS-RELATED"/>
    <property type="match status" value="1"/>
</dbReference>
<keyword evidence="3" id="KW-0804">Transcription</keyword>
<dbReference type="EMBL" id="VBZC01000008">
    <property type="protein sequence ID" value="TLS46463.1"/>
    <property type="molecule type" value="Genomic_DNA"/>
</dbReference>
<evidence type="ECO:0000256" key="1">
    <source>
        <dbReference type="ARBA" id="ARBA00023015"/>
    </source>
</evidence>
<evidence type="ECO:0000259" key="4">
    <source>
        <dbReference type="PROSITE" id="PS01124"/>
    </source>
</evidence>
<gene>
    <name evidence="5" type="ORF">FE633_09095</name>
</gene>
<protein>
    <submittedName>
        <fullName evidence="5">AraC family transcriptional regulator</fullName>
    </submittedName>
</protein>
<dbReference type="PANTHER" id="PTHR46796:SF6">
    <property type="entry name" value="ARAC SUBFAMILY"/>
    <property type="match status" value="1"/>
</dbReference>